<organism evidence="2 5">
    <name type="scientific">Didymodactylos carnosus</name>
    <dbReference type="NCBI Taxonomy" id="1234261"/>
    <lineage>
        <taxon>Eukaryota</taxon>
        <taxon>Metazoa</taxon>
        <taxon>Spiralia</taxon>
        <taxon>Gnathifera</taxon>
        <taxon>Rotifera</taxon>
        <taxon>Eurotatoria</taxon>
        <taxon>Bdelloidea</taxon>
        <taxon>Philodinida</taxon>
        <taxon>Philodinidae</taxon>
        <taxon>Didymodactylos</taxon>
    </lineage>
</organism>
<evidence type="ECO:0000313" key="5">
    <source>
        <dbReference type="Proteomes" id="UP000663829"/>
    </source>
</evidence>
<comment type="caution">
    <text evidence="2">The sequence shown here is derived from an EMBL/GenBank/DDBJ whole genome shotgun (WGS) entry which is preliminary data.</text>
</comment>
<reference evidence="2" key="1">
    <citation type="submission" date="2021-02" db="EMBL/GenBank/DDBJ databases">
        <authorList>
            <person name="Nowell W R."/>
        </authorList>
    </citation>
    <scope>NUCLEOTIDE SEQUENCE</scope>
</reference>
<dbReference type="Proteomes" id="UP000681722">
    <property type="component" value="Unassembled WGS sequence"/>
</dbReference>
<protein>
    <submittedName>
        <fullName evidence="2">Uncharacterized protein</fullName>
    </submittedName>
</protein>
<name>A0A813NU57_9BILA</name>
<proteinExistence type="predicted"/>
<keyword evidence="5" id="KW-1185">Reference proteome</keyword>
<dbReference type="EMBL" id="CAJOBC010000016">
    <property type="protein sequence ID" value="CAF3518899.1"/>
    <property type="molecule type" value="Genomic_DNA"/>
</dbReference>
<evidence type="ECO:0000313" key="1">
    <source>
        <dbReference type="EMBL" id="CAF0724400.1"/>
    </source>
</evidence>
<dbReference type="Proteomes" id="UP000663829">
    <property type="component" value="Unassembled WGS sequence"/>
</dbReference>
<dbReference type="OrthoDB" id="9976711at2759"/>
<dbReference type="EMBL" id="CAJNOK010000037">
    <property type="protein sequence ID" value="CAF0724400.1"/>
    <property type="molecule type" value="Genomic_DNA"/>
</dbReference>
<dbReference type="EMBL" id="CAJOBA010000037">
    <property type="protein sequence ID" value="CAF3497228.1"/>
    <property type="molecule type" value="Genomic_DNA"/>
</dbReference>
<evidence type="ECO:0000313" key="2">
    <source>
        <dbReference type="EMBL" id="CAF0740631.1"/>
    </source>
</evidence>
<dbReference type="Proteomes" id="UP000677228">
    <property type="component" value="Unassembled WGS sequence"/>
</dbReference>
<evidence type="ECO:0000313" key="4">
    <source>
        <dbReference type="EMBL" id="CAF3518899.1"/>
    </source>
</evidence>
<dbReference type="EMBL" id="CAJNOQ010000016">
    <property type="protein sequence ID" value="CAF0740631.1"/>
    <property type="molecule type" value="Genomic_DNA"/>
</dbReference>
<dbReference type="Proteomes" id="UP000682733">
    <property type="component" value="Unassembled WGS sequence"/>
</dbReference>
<evidence type="ECO:0000313" key="3">
    <source>
        <dbReference type="EMBL" id="CAF3497228.1"/>
    </source>
</evidence>
<dbReference type="AlphaFoldDB" id="A0A813NU57"/>
<accession>A0A813NU57</accession>
<sequence length="134" mass="15286">MVLVGKQKALENISKSSITFIGKLANVEKGISSVTMPPVDNYTLRFDHDYLKTIRGRVYDTMTEFLYHQLGEGIMPALEDLKRGSTLLKKQEVKVPTVGKIYVVCLFEDIKHVDQLIEISQRDADEIIKLYPKK</sequence>
<gene>
    <name evidence="2" type="ORF">GPM918_LOCUS244</name>
    <name evidence="1" type="ORF">OVA965_LOCUS311</name>
    <name evidence="4" type="ORF">SRO942_LOCUS245</name>
    <name evidence="3" type="ORF">TMI583_LOCUS311</name>
</gene>